<dbReference type="AlphaFoldDB" id="A0AAD1UQ57"/>
<accession>A0AAD1UQ57</accession>
<organism evidence="1 2">
    <name type="scientific">Euplotes crassus</name>
    <dbReference type="NCBI Taxonomy" id="5936"/>
    <lineage>
        <taxon>Eukaryota</taxon>
        <taxon>Sar</taxon>
        <taxon>Alveolata</taxon>
        <taxon>Ciliophora</taxon>
        <taxon>Intramacronucleata</taxon>
        <taxon>Spirotrichea</taxon>
        <taxon>Hypotrichia</taxon>
        <taxon>Euplotida</taxon>
        <taxon>Euplotidae</taxon>
        <taxon>Moneuplotes</taxon>
    </lineage>
</organism>
<evidence type="ECO:0000313" key="2">
    <source>
        <dbReference type="Proteomes" id="UP001295684"/>
    </source>
</evidence>
<dbReference type="Proteomes" id="UP001295684">
    <property type="component" value="Unassembled WGS sequence"/>
</dbReference>
<keyword evidence="2" id="KW-1185">Reference proteome</keyword>
<comment type="caution">
    <text evidence="1">The sequence shown here is derived from an EMBL/GenBank/DDBJ whole genome shotgun (WGS) entry which is preliminary data.</text>
</comment>
<dbReference type="EMBL" id="CAMPGE010012299">
    <property type="protein sequence ID" value="CAI2371075.1"/>
    <property type="molecule type" value="Genomic_DNA"/>
</dbReference>
<protein>
    <submittedName>
        <fullName evidence="1">Uncharacterized protein</fullName>
    </submittedName>
</protein>
<proteinExistence type="predicted"/>
<sequence length="304" mass="36220">MDELFVPELNRIRFRTVVLSPSKKEEPKKRNKKVPISRNKETYACFTQYLRNFAKEQFLKNIKARNNQIMTRKNRVSNSFKKLKKHASQRTIQNISLKKLKKQRKSILYSHEKRPIGEMECFNTYKNSGINKFFKPKIDTRIKYEFKPIKLSKKAMSRPKDSSDRISKFHENGKINKKLGALVQSRTFLDVMKRVDDKFRNTTRSKFKENKSDCYYCKNPDLFSFGHNPWSLKSRFSTTTSLESCIFCEKEPPFQEDATKARRCRSQEDIVCFDIEKETRNFDYNEIAAKVGLPRKIRQKYNLR</sequence>
<name>A0AAD1UQ57_EUPCR</name>
<reference evidence="1" key="1">
    <citation type="submission" date="2023-07" db="EMBL/GenBank/DDBJ databases">
        <authorList>
            <consortium name="AG Swart"/>
            <person name="Singh M."/>
            <person name="Singh A."/>
            <person name="Seah K."/>
            <person name="Emmerich C."/>
        </authorList>
    </citation>
    <scope>NUCLEOTIDE SEQUENCE</scope>
    <source>
        <strain evidence="1">DP1</strain>
    </source>
</reference>
<evidence type="ECO:0000313" key="1">
    <source>
        <dbReference type="EMBL" id="CAI2371075.1"/>
    </source>
</evidence>
<gene>
    <name evidence="1" type="ORF">ECRASSUSDP1_LOCUS12395</name>
</gene>